<evidence type="ECO:0000256" key="6">
    <source>
        <dbReference type="ARBA" id="ARBA00022692"/>
    </source>
</evidence>
<evidence type="ECO:0000256" key="7">
    <source>
        <dbReference type="ARBA" id="ARBA00022927"/>
    </source>
</evidence>
<feature type="transmembrane region" description="Helical" evidence="10">
    <location>
        <begin position="87"/>
        <end position="105"/>
    </location>
</feature>
<dbReference type="PANTHER" id="PTHR33446:SF2">
    <property type="entry name" value="PROTEIN TONB"/>
    <property type="match status" value="1"/>
</dbReference>
<keyword evidence="9 10" id="KW-0472">Membrane</keyword>
<gene>
    <name evidence="12" type="ORF">MYF79_28525</name>
</gene>
<keyword evidence="4" id="KW-1003">Cell membrane</keyword>
<keyword evidence="6 10" id="KW-0812">Transmembrane</keyword>
<sequence length="415" mass="46638">MIAYLIKMLVCSAVLYGYYALALKNNPFHRWNRGYLLLATAISIFLPLLQFSFAGAATPAYTGPLVTVYAYMTKKVGQAGVSGMTSWIPPGIYTLIALLLISNMLRNWLFIKRLRNQGEQTSFNNYLLIRHPQVKSTFSFFGNIFWGEELTPDSEEGKQVLRHELAHVQGRHTADKLFLQLSCAVFWFNPFFHLFKRELAMVHEFLADKAVATENAPDDYARTLLQMTLQTKRMLLVNSFSQAPVKRRILMLFTHKANYALMKKIIIFPVMAVLGFFIGCQQDLDLQSPVKSGAALLNASRSSAATNSSEKVFTVVSDPPTFPGGEKELARFLSHNIRYPKTAQANNTTGTVFVKFVVNADGNISQVETVGKFIGDGLEDESMRVVNAMPKWIPGKQDGENVSVEFHLPIRYVLQ</sequence>
<evidence type="ECO:0000256" key="4">
    <source>
        <dbReference type="ARBA" id="ARBA00022475"/>
    </source>
</evidence>
<protein>
    <submittedName>
        <fullName evidence="12">M56 family metallopeptidase</fullName>
    </submittedName>
</protein>
<keyword evidence="5" id="KW-0997">Cell inner membrane</keyword>
<keyword evidence="7" id="KW-0653">Protein transport</keyword>
<proteinExistence type="inferred from homology"/>
<dbReference type="Proteomes" id="UP000830198">
    <property type="component" value="Chromosome"/>
</dbReference>
<dbReference type="InterPro" id="IPR037682">
    <property type="entry name" value="TonB_C"/>
</dbReference>
<evidence type="ECO:0000256" key="5">
    <source>
        <dbReference type="ARBA" id="ARBA00022519"/>
    </source>
</evidence>
<keyword evidence="13" id="KW-1185">Reference proteome</keyword>
<dbReference type="InterPro" id="IPR051045">
    <property type="entry name" value="TonB-dependent_transducer"/>
</dbReference>
<dbReference type="EMBL" id="CP095855">
    <property type="protein sequence ID" value="UPK68910.1"/>
    <property type="molecule type" value="Genomic_DNA"/>
</dbReference>
<dbReference type="RefSeq" id="WP_247811264.1">
    <property type="nucleotide sequence ID" value="NZ_CP095855.1"/>
</dbReference>
<keyword evidence="3" id="KW-0813">Transport</keyword>
<evidence type="ECO:0000256" key="10">
    <source>
        <dbReference type="SAM" id="Phobius"/>
    </source>
</evidence>
<evidence type="ECO:0000256" key="1">
    <source>
        <dbReference type="ARBA" id="ARBA00004383"/>
    </source>
</evidence>
<evidence type="ECO:0000256" key="8">
    <source>
        <dbReference type="ARBA" id="ARBA00022989"/>
    </source>
</evidence>
<dbReference type="CDD" id="cd07341">
    <property type="entry name" value="M56_BlaR1_MecR1_like"/>
    <property type="match status" value="1"/>
</dbReference>
<name>A0ABY4HZT2_CHIFI</name>
<dbReference type="InterPro" id="IPR008756">
    <property type="entry name" value="Peptidase_M56"/>
</dbReference>
<evidence type="ECO:0000313" key="12">
    <source>
        <dbReference type="EMBL" id="UPK68910.1"/>
    </source>
</evidence>
<evidence type="ECO:0000259" key="11">
    <source>
        <dbReference type="PROSITE" id="PS52015"/>
    </source>
</evidence>
<feature type="transmembrane region" description="Helical" evidence="10">
    <location>
        <begin position="6"/>
        <end position="23"/>
    </location>
</feature>
<accession>A0ABY4HZT2</accession>
<dbReference type="SUPFAM" id="SSF74653">
    <property type="entry name" value="TolA/TonB C-terminal domain"/>
    <property type="match status" value="1"/>
</dbReference>
<keyword evidence="8 10" id="KW-1133">Transmembrane helix</keyword>
<evidence type="ECO:0000313" key="13">
    <source>
        <dbReference type="Proteomes" id="UP000830198"/>
    </source>
</evidence>
<dbReference type="NCBIfam" id="TIGR01352">
    <property type="entry name" value="tonB_Cterm"/>
    <property type="match status" value="1"/>
</dbReference>
<reference evidence="12 13" key="1">
    <citation type="submission" date="2022-04" db="EMBL/GenBank/DDBJ databases">
        <title>The arsenic-methylating capacity of Chitinophaga filiformis YT5 during chitin decomposition.</title>
        <authorList>
            <person name="Chen G."/>
            <person name="Liang Y."/>
        </authorList>
    </citation>
    <scope>NUCLEOTIDE SEQUENCE [LARGE SCALE GENOMIC DNA]</scope>
    <source>
        <strain evidence="12 13">YT5</strain>
    </source>
</reference>
<organism evidence="12 13">
    <name type="scientific">Chitinophaga filiformis</name>
    <name type="common">Myxococcus filiformis</name>
    <name type="synonym">Flexibacter filiformis</name>
    <dbReference type="NCBI Taxonomy" id="104663"/>
    <lineage>
        <taxon>Bacteria</taxon>
        <taxon>Pseudomonadati</taxon>
        <taxon>Bacteroidota</taxon>
        <taxon>Chitinophagia</taxon>
        <taxon>Chitinophagales</taxon>
        <taxon>Chitinophagaceae</taxon>
        <taxon>Chitinophaga</taxon>
    </lineage>
</organism>
<evidence type="ECO:0000256" key="2">
    <source>
        <dbReference type="ARBA" id="ARBA00006555"/>
    </source>
</evidence>
<dbReference type="PROSITE" id="PS52015">
    <property type="entry name" value="TONB_CTD"/>
    <property type="match status" value="1"/>
</dbReference>
<feature type="transmembrane region" description="Helical" evidence="10">
    <location>
        <begin position="35"/>
        <end position="57"/>
    </location>
</feature>
<dbReference type="Pfam" id="PF03544">
    <property type="entry name" value="TonB_C"/>
    <property type="match status" value="1"/>
</dbReference>
<dbReference type="InterPro" id="IPR006260">
    <property type="entry name" value="TonB/TolA_C"/>
</dbReference>
<dbReference type="PANTHER" id="PTHR33446">
    <property type="entry name" value="PROTEIN TONB-RELATED"/>
    <property type="match status" value="1"/>
</dbReference>
<feature type="transmembrane region" description="Helical" evidence="10">
    <location>
        <begin position="257"/>
        <end position="278"/>
    </location>
</feature>
<comment type="subcellular location">
    <subcellularLocation>
        <location evidence="1">Cell inner membrane</location>
        <topology evidence="1">Single-pass membrane protein</topology>
        <orientation evidence="1">Periplasmic side</orientation>
    </subcellularLocation>
</comment>
<feature type="domain" description="TonB C-terminal" evidence="11">
    <location>
        <begin position="324"/>
        <end position="415"/>
    </location>
</feature>
<comment type="similarity">
    <text evidence="2">Belongs to the TonB family.</text>
</comment>
<dbReference type="Pfam" id="PF05569">
    <property type="entry name" value="Peptidase_M56"/>
    <property type="match status" value="1"/>
</dbReference>
<dbReference type="Gene3D" id="3.30.1150.10">
    <property type="match status" value="1"/>
</dbReference>
<evidence type="ECO:0000256" key="9">
    <source>
        <dbReference type="ARBA" id="ARBA00023136"/>
    </source>
</evidence>
<evidence type="ECO:0000256" key="3">
    <source>
        <dbReference type="ARBA" id="ARBA00022448"/>
    </source>
</evidence>